<comment type="similarity">
    <text evidence="2">Belongs to the HTP reductase family.</text>
</comment>
<comment type="catalytic activity">
    <reaction evidence="8">
        <text>2,5-diamino-6-(1-D-ribitylamino)pyrimidin-4(3H)-one 5'-phosphate + NADP(+) = 2,5-diamino-6-(1-D-ribosylamino)pyrimidin-4(3H)-one 5'-phosphate + NADPH + H(+)</text>
        <dbReference type="Rhea" id="RHEA:27278"/>
        <dbReference type="ChEBI" id="CHEBI:15378"/>
        <dbReference type="ChEBI" id="CHEBI:57783"/>
        <dbReference type="ChEBI" id="CHEBI:58349"/>
        <dbReference type="ChEBI" id="CHEBI:58890"/>
        <dbReference type="ChEBI" id="CHEBI:59545"/>
        <dbReference type="EC" id="1.1.1.302"/>
    </reaction>
</comment>
<keyword evidence="4" id="KW-0686">Riboflavin biosynthesis</keyword>
<protein>
    <recommendedName>
        <fullName evidence="9">2,5-diamino-6-(ribosylamino)-4(3H)-pyrimidinone 5'-phosphate reductase</fullName>
        <ecNumber evidence="9">1.1.1.302</ecNumber>
    </recommendedName>
</protein>
<dbReference type="PANTHER" id="PTHR38011:SF7">
    <property type="entry name" value="2,5-DIAMINO-6-RIBOSYLAMINO-4(3H)-PYRIMIDINONE 5'-PHOSPHATE REDUCTASE"/>
    <property type="match status" value="1"/>
</dbReference>
<dbReference type="PANTHER" id="PTHR38011">
    <property type="entry name" value="DIHYDROFOLATE REDUCTASE FAMILY PROTEIN (AFU_ORTHOLOGUE AFUA_8G06820)"/>
    <property type="match status" value="1"/>
</dbReference>
<evidence type="ECO:0000256" key="6">
    <source>
        <dbReference type="ARBA" id="ARBA00023002"/>
    </source>
</evidence>
<dbReference type="GO" id="GO:0050661">
    <property type="term" value="F:NADP binding"/>
    <property type="evidence" value="ECO:0007669"/>
    <property type="project" value="InterPro"/>
</dbReference>
<dbReference type="Proteomes" id="UP000191661">
    <property type="component" value="Unassembled WGS sequence"/>
</dbReference>
<dbReference type="NCBIfam" id="TIGR00227">
    <property type="entry name" value="ribD_Cterm"/>
    <property type="match status" value="1"/>
</dbReference>
<proteinExistence type="inferred from homology"/>
<dbReference type="SUPFAM" id="SSF53597">
    <property type="entry name" value="Dihydrofolate reductase-like"/>
    <property type="match status" value="1"/>
</dbReference>
<dbReference type="GO" id="GO:0009231">
    <property type="term" value="P:riboflavin biosynthetic process"/>
    <property type="evidence" value="ECO:0007669"/>
    <property type="project" value="UniProtKB-UniPathway"/>
</dbReference>
<dbReference type="GO" id="GO:0008703">
    <property type="term" value="F:5-amino-6-(5-phosphoribosylamino)uracil reductase activity"/>
    <property type="evidence" value="ECO:0007669"/>
    <property type="project" value="InterPro"/>
</dbReference>
<evidence type="ECO:0000256" key="2">
    <source>
        <dbReference type="ARBA" id="ARBA00009723"/>
    </source>
</evidence>
<keyword evidence="5" id="KW-0521">NADP</keyword>
<name>A0A1V6N2X7_METAZ</name>
<keyword evidence="6 11" id="KW-0560">Oxidoreductase</keyword>
<evidence type="ECO:0000256" key="3">
    <source>
        <dbReference type="ARBA" id="ARBA00011738"/>
    </source>
</evidence>
<comment type="catalytic activity">
    <reaction evidence="7">
        <text>2,5-diamino-6-(1-D-ribitylamino)pyrimidin-4(3H)-one 5'-phosphate + NAD(+) = 2,5-diamino-6-(1-D-ribosylamino)pyrimidin-4(3H)-one 5'-phosphate + NADH + H(+)</text>
        <dbReference type="Rhea" id="RHEA:27274"/>
        <dbReference type="ChEBI" id="CHEBI:15378"/>
        <dbReference type="ChEBI" id="CHEBI:57540"/>
        <dbReference type="ChEBI" id="CHEBI:57945"/>
        <dbReference type="ChEBI" id="CHEBI:58890"/>
        <dbReference type="ChEBI" id="CHEBI:59545"/>
        <dbReference type="EC" id="1.1.1.302"/>
    </reaction>
</comment>
<dbReference type="InterPro" id="IPR050765">
    <property type="entry name" value="Riboflavin_Biosynth_HTPR"/>
</dbReference>
<evidence type="ECO:0000313" key="11">
    <source>
        <dbReference type="EMBL" id="OQD58952.1"/>
    </source>
</evidence>
<comment type="pathway">
    <text evidence="1">Cofactor biosynthesis; riboflavin biosynthesis.</text>
</comment>
<evidence type="ECO:0000256" key="1">
    <source>
        <dbReference type="ARBA" id="ARBA00005104"/>
    </source>
</evidence>
<accession>A0A1V6N2X7</accession>
<dbReference type="Pfam" id="PF01872">
    <property type="entry name" value="RibD_C"/>
    <property type="match status" value="1"/>
</dbReference>
<evidence type="ECO:0000256" key="5">
    <source>
        <dbReference type="ARBA" id="ARBA00022857"/>
    </source>
</evidence>
<feature type="domain" description="Bacterial bifunctional deaminase-reductase C-terminal" evidence="10">
    <location>
        <begin position="10"/>
        <end position="222"/>
    </location>
</feature>
<dbReference type="InterPro" id="IPR011549">
    <property type="entry name" value="RibD_C"/>
</dbReference>
<dbReference type="InterPro" id="IPR024072">
    <property type="entry name" value="DHFR-like_dom_sf"/>
</dbReference>
<organism evidence="11 12">
    <name type="scientific">Methanobrevibacter arboriphilus JCM 13429 = DSM 1125</name>
    <dbReference type="NCBI Taxonomy" id="1300164"/>
    <lineage>
        <taxon>Archaea</taxon>
        <taxon>Methanobacteriati</taxon>
        <taxon>Methanobacteriota</taxon>
        <taxon>Methanomada group</taxon>
        <taxon>Methanobacteria</taxon>
        <taxon>Methanobacteriales</taxon>
        <taxon>Methanobacteriaceae</taxon>
        <taxon>Methanobrevibacter</taxon>
    </lineage>
</organism>
<keyword evidence="12" id="KW-1185">Reference proteome</keyword>
<evidence type="ECO:0000313" key="12">
    <source>
        <dbReference type="Proteomes" id="UP000191661"/>
    </source>
</evidence>
<dbReference type="NCBIfam" id="TIGR01508">
    <property type="entry name" value="rib_reduct_arch"/>
    <property type="match status" value="1"/>
</dbReference>
<evidence type="ECO:0000256" key="9">
    <source>
        <dbReference type="NCBIfam" id="TIGR01508"/>
    </source>
</evidence>
<gene>
    <name evidence="11" type="ORF">MBBAR_6c00620</name>
</gene>
<dbReference type="AlphaFoldDB" id="A0A1V6N2X7"/>
<reference evidence="11 12" key="1">
    <citation type="submission" date="2014-12" db="EMBL/GenBank/DDBJ databases">
        <title>Genome sequence of Methanobrevibacter arboriphilicus DH1, DSM1125.</title>
        <authorList>
            <person name="Poehlein A."/>
            <person name="Thauer R.K."/>
            <person name="Seedorf H."/>
            <person name="Daniel R."/>
        </authorList>
    </citation>
    <scope>NUCLEOTIDE SEQUENCE [LARGE SCALE GENOMIC DNA]</scope>
    <source>
        <strain evidence="11 12">DH1</strain>
    </source>
</reference>
<dbReference type="InterPro" id="IPR006401">
    <property type="entry name" value="Rib_reduct_arc"/>
</dbReference>
<dbReference type="Gene3D" id="3.40.430.10">
    <property type="entry name" value="Dihydrofolate Reductase, subunit A"/>
    <property type="match status" value="1"/>
</dbReference>
<comment type="caution">
    <text evidence="11">The sequence shown here is derived from an EMBL/GenBank/DDBJ whole genome shotgun (WGS) entry which is preliminary data.</text>
</comment>
<evidence type="ECO:0000256" key="8">
    <source>
        <dbReference type="ARBA" id="ARBA00049020"/>
    </source>
</evidence>
<evidence type="ECO:0000256" key="4">
    <source>
        <dbReference type="ARBA" id="ARBA00022619"/>
    </source>
</evidence>
<dbReference type="EMBL" id="JXMW01000006">
    <property type="protein sequence ID" value="OQD58952.1"/>
    <property type="molecule type" value="Genomic_DNA"/>
</dbReference>
<dbReference type="InterPro" id="IPR002734">
    <property type="entry name" value="RibDG_C"/>
</dbReference>
<dbReference type="EC" id="1.1.1.302" evidence="9"/>
<comment type="subunit">
    <text evidence="3">Homodimer.</text>
</comment>
<dbReference type="UniPathway" id="UPA00275"/>
<sequence>MKDKCENMQPYVILNAAMTLDGKIATKTGSSEISGLEDLKRVHELRKEVDGIMVGINTVLIDDPRLTVHKITSEKSDNPIRVVVDNKARTPIESRILNDDALTIIAVSNKVETDNIVFERSKALGEKADVFYSKDSSVNLKELMNYLYSKKIKTLMLEGGSTLNFSMLRENLIDEIRVCVAPMVVGGKYAKTLFDGDGFDFMKEAINLELKNSYQLGKDLVLEYKVL</sequence>
<evidence type="ECO:0000259" key="10">
    <source>
        <dbReference type="Pfam" id="PF01872"/>
    </source>
</evidence>
<evidence type="ECO:0000256" key="7">
    <source>
        <dbReference type="ARBA" id="ARBA00047550"/>
    </source>
</evidence>